<dbReference type="GO" id="GO:0004222">
    <property type="term" value="F:metalloendopeptidase activity"/>
    <property type="evidence" value="ECO:0007669"/>
    <property type="project" value="TreeGrafter"/>
</dbReference>
<sequence length="434" mass="48346">MNRLNHRLENVFPERRLFLRSDNETRYILLKPVTQLIGIVGSTAVVAWSIIATSILIMDNIGAGNFREQAKRDQAFYLERLNALADERDIRAAEALASQEQFNTALSQISVMQTQLLETQERRRELEIGMEAFQETLRRVSGEREDARDKLQELNASLEGETETGQNPLSAARDLETTVDYLAGALSETAGERDTIVADAQAALIAADEMAAELKILEDRNNEIFRTLEEAMTVSVEPLDKMFRKAGLSTDNLLKQVRRGYSGQGGPLAPLSFSTRGEIDPSTERANSIIDKLDELNLYRIAAEKAPFTMPVKNNYRFTSGFGPRWGRMHNGTDFAAPVGTPIYAPADGVVTFAGWSSGYGRLVKIKHDFGIETRYAHQSRIRVKVGQRVSRGDRIGDIGNSGRSTGPHLHYEIRVGGRPINPMIYIKAGQNVF</sequence>
<dbReference type="InterPro" id="IPR050570">
    <property type="entry name" value="Cell_wall_metabolism_enzyme"/>
</dbReference>
<reference evidence="5 6" key="1">
    <citation type="submission" date="2015-04" db="EMBL/GenBank/DDBJ databases">
        <authorList>
            <person name="Syromyatnikov M.Y."/>
            <person name="Popov V.N."/>
        </authorList>
    </citation>
    <scope>NUCLEOTIDE SEQUENCE [LARGE SCALE GENOMIC DNA]</scope>
    <source>
        <strain evidence="5 6">CECT 5292</strain>
    </source>
</reference>
<gene>
    <name evidence="5" type="ORF">NIG5292_01721</name>
</gene>
<evidence type="ECO:0000256" key="2">
    <source>
        <dbReference type="SAM" id="Phobius"/>
    </source>
</evidence>
<keyword evidence="5" id="KW-0378">Hydrolase</keyword>
<accession>A0A0U1NLR1</accession>
<keyword evidence="6" id="KW-1185">Reference proteome</keyword>
<keyword evidence="2" id="KW-0812">Transmembrane</keyword>
<dbReference type="InterPro" id="IPR011055">
    <property type="entry name" value="Dup_hybrid_motif"/>
</dbReference>
<keyword evidence="2" id="KW-1133">Transmembrane helix</keyword>
<feature type="coiled-coil region" evidence="1">
    <location>
        <begin position="200"/>
        <end position="227"/>
    </location>
</feature>
<dbReference type="AlphaFoldDB" id="A0A0U1NLR1"/>
<feature type="domain" description="M23ase beta-sheet core" evidence="3">
    <location>
        <begin position="328"/>
        <end position="423"/>
    </location>
</feature>
<dbReference type="PANTHER" id="PTHR21666">
    <property type="entry name" value="PEPTIDASE-RELATED"/>
    <property type="match status" value="1"/>
</dbReference>
<dbReference type="EC" id="3.4.24.75" evidence="5"/>
<dbReference type="PANTHER" id="PTHR21666:SF270">
    <property type="entry name" value="MUREIN HYDROLASE ACTIVATOR ENVC"/>
    <property type="match status" value="1"/>
</dbReference>
<evidence type="ECO:0000259" key="3">
    <source>
        <dbReference type="Pfam" id="PF01551"/>
    </source>
</evidence>
<keyword evidence="2" id="KW-0472">Membrane</keyword>
<dbReference type="EMBL" id="CVQV01000008">
    <property type="protein sequence ID" value="CRK75670.1"/>
    <property type="molecule type" value="Genomic_DNA"/>
</dbReference>
<dbReference type="OrthoDB" id="9805070at2"/>
<feature type="transmembrane region" description="Helical" evidence="2">
    <location>
        <begin position="36"/>
        <end position="58"/>
    </location>
</feature>
<organism evidence="5 6">
    <name type="scientific">Nereida ignava</name>
    <dbReference type="NCBI Taxonomy" id="282199"/>
    <lineage>
        <taxon>Bacteria</taxon>
        <taxon>Pseudomonadati</taxon>
        <taxon>Pseudomonadota</taxon>
        <taxon>Alphaproteobacteria</taxon>
        <taxon>Rhodobacterales</taxon>
        <taxon>Roseobacteraceae</taxon>
        <taxon>Nereida</taxon>
    </lineage>
</organism>
<dbReference type="Pfam" id="PF19353">
    <property type="entry name" value="DUF5930"/>
    <property type="match status" value="1"/>
</dbReference>
<name>A0A0U1NLR1_9RHOB</name>
<protein>
    <submittedName>
        <fullName evidence="5">Glycyl-glycine endopeptidase ALE-1</fullName>
        <ecNumber evidence="5">3.4.24.75</ecNumber>
    </submittedName>
</protein>
<dbReference type="STRING" id="282199.GCA_001049735_01720"/>
<dbReference type="FunFam" id="2.70.70.10:FF:000006">
    <property type="entry name" value="M23 family peptidase"/>
    <property type="match status" value="1"/>
</dbReference>
<dbReference type="InterPro" id="IPR045974">
    <property type="entry name" value="DUF5930"/>
</dbReference>
<dbReference type="SUPFAM" id="SSF51261">
    <property type="entry name" value="Duplicated hybrid motif"/>
    <property type="match status" value="1"/>
</dbReference>
<evidence type="ECO:0000313" key="5">
    <source>
        <dbReference type="EMBL" id="CRK75670.1"/>
    </source>
</evidence>
<evidence type="ECO:0000259" key="4">
    <source>
        <dbReference type="Pfam" id="PF19353"/>
    </source>
</evidence>
<proteinExistence type="predicted"/>
<feature type="coiled-coil region" evidence="1">
    <location>
        <begin position="116"/>
        <end position="164"/>
    </location>
</feature>
<dbReference type="InterPro" id="IPR016047">
    <property type="entry name" value="M23ase_b-sheet_dom"/>
</dbReference>
<evidence type="ECO:0000313" key="6">
    <source>
        <dbReference type="Proteomes" id="UP000048949"/>
    </source>
</evidence>
<keyword evidence="1" id="KW-0175">Coiled coil</keyword>
<feature type="domain" description="DUF5930" evidence="4">
    <location>
        <begin position="2"/>
        <end position="317"/>
    </location>
</feature>
<dbReference type="CDD" id="cd12797">
    <property type="entry name" value="M23_peptidase"/>
    <property type="match status" value="1"/>
</dbReference>
<dbReference type="Proteomes" id="UP000048949">
    <property type="component" value="Unassembled WGS sequence"/>
</dbReference>
<evidence type="ECO:0000256" key="1">
    <source>
        <dbReference type="SAM" id="Coils"/>
    </source>
</evidence>
<dbReference type="Gene3D" id="2.70.70.10">
    <property type="entry name" value="Glucose Permease (Domain IIA)"/>
    <property type="match status" value="1"/>
</dbReference>
<dbReference type="RefSeq" id="WP_048599095.1">
    <property type="nucleotide sequence ID" value="NZ_CVPC01000008.1"/>
</dbReference>
<dbReference type="Pfam" id="PF01551">
    <property type="entry name" value="Peptidase_M23"/>
    <property type="match status" value="1"/>
</dbReference>